<keyword evidence="2" id="KW-0812">Transmembrane</keyword>
<keyword evidence="2" id="KW-0472">Membrane</keyword>
<dbReference type="RefSeq" id="WP_146833641.1">
    <property type="nucleotide sequence ID" value="NZ_BJVQ01000005.1"/>
</dbReference>
<accession>A0A511F8N9</accession>
<evidence type="ECO:0000313" key="6">
    <source>
        <dbReference type="Proteomes" id="UP000564629"/>
    </source>
</evidence>
<evidence type="ECO:0000313" key="4">
    <source>
        <dbReference type="EMBL" id="MBB5474330.1"/>
    </source>
</evidence>
<dbReference type="Proteomes" id="UP000321723">
    <property type="component" value="Unassembled WGS sequence"/>
</dbReference>
<keyword evidence="5" id="KW-1185">Reference proteome</keyword>
<comment type="caution">
    <text evidence="3">The sequence shown here is derived from an EMBL/GenBank/DDBJ whole genome shotgun (WGS) entry which is preliminary data.</text>
</comment>
<feature type="compositionally biased region" description="Gly residues" evidence="1">
    <location>
        <begin position="194"/>
        <end position="208"/>
    </location>
</feature>
<gene>
    <name evidence="3" type="ORF">CHO01_06990</name>
    <name evidence="4" type="ORF">HNR08_003066</name>
</gene>
<dbReference type="AlphaFoldDB" id="A0A511F8N9"/>
<organism evidence="3 5">
    <name type="scientific">Cellulomonas hominis</name>
    <dbReference type="NCBI Taxonomy" id="156981"/>
    <lineage>
        <taxon>Bacteria</taxon>
        <taxon>Bacillati</taxon>
        <taxon>Actinomycetota</taxon>
        <taxon>Actinomycetes</taxon>
        <taxon>Micrococcales</taxon>
        <taxon>Cellulomonadaceae</taxon>
        <taxon>Cellulomonas</taxon>
    </lineage>
</organism>
<protein>
    <recommendedName>
        <fullName evidence="7">DUF5129 domain-containing protein</fullName>
    </recommendedName>
</protein>
<evidence type="ECO:0000313" key="5">
    <source>
        <dbReference type="Proteomes" id="UP000321723"/>
    </source>
</evidence>
<feature type="transmembrane region" description="Helical" evidence="2">
    <location>
        <begin position="20"/>
        <end position="42"/>
    </location>
</feature>
<keyword evidence="2" id="KW-1133">Transmembrane helix</keyword>
<reference evidence="4 6" key="2">
    <citation type="submission" date="2020-08" db="EMBL/GenBank/DDBJ databases">
        <title>Sequencing the genomes of 1000 actinobacteria strains.</title>
        <authorList>
            <person name="Klenk H.-P."/>
        </authorList>
    </citation>
    <scope>NUCLEOTIDE SEQUENCE [LARGE SCALE GENOMIC DNA]</scope>
    <source>
        <strain evidence="4 6">DSM 9581</strain>
    </source>
</reference>
<feature type="region of interest" description="Disordered" evidence="1">
    <location>
        <begin position="185"/>
        <end position="208"/>
    </location>
</feature>
<dbReference type="Proteomes" id="UP000564629">
    <property type="component" value="Unassembled WGS sequence"/>
</dbReference>
<dbReference type="EMBL" id="BJVQ01000005">
    <property type="protein sequence ID" value="GEL45583.1"/>
    <property type="molecule type" value="Genomic_DNA"/>
</dbReference>
<sequence length="208" mass="22073">MLAPPDVVRAAADPGAGEWFGTWGPLVGVVVGALLAGLAQIVGASLGTRRERVAADRERRRQAYLAFTIAADAEMDAIQRRQLAYLGHGGDLASAIETRVVALNRRVDAVTAIQFCAPLPVQEAVDRVGRALTAIRDDLPTLDEFRREWRYVPRLQHDAIVTMRHDLGIPGTVRMDADVAAVGPVPDGYPPGTRGPGPAAGGRAGSRG</sequence>
<evidence type="ECO:0000313" key="3">
    <source>
        <dbReference type="EMBL" id="GEL45583.1"/>
    </source>
</evidence>
<evidence type="ECO:0000256" key="2">
    <source>
        <dbReference type="SAM" id="Phobius"/>
    </source>
</evidence>
<reference evidence="3 5" key="1">
    <citation type="submission" date="2019-07" db="EMBL/GenBank/DDBJ databases">
        <title>Whole genome shotgun sequence of Cellulomonas hominis NBRC 16055.</title>
        <authorList>
            <person name="Hosoyama A."/>
            <person name="Uohara A."/>
            <person name="Ohji S."/>
            <person name="Ichikawa N."/>
        </authorList>
    </citation>
    <scope>NUCLEOTIDE SEQUENCE [LARGE SCALE GENOMIC DNA]</scope>
    <source>
        <strain evidence="3 5">NBRC 16055</strain>
    </source>
</reference>
<name>A0A511F8N9_9CELL</name>
<dbReference type="EMBL" id="JACHDN010000001">
    <property type="protein sequence ID" value="MBB5474330.1"/>
    <property type="molecule type" value="Genomic_DNA"/>
</dbReference>
<evidence type="ECO:0008006" key="7">
    <source>
        <dbReference type="Google" id="ProtNLM"/>
    </source>
</evidence>
<proteinExistence type="predicted"/>
<evidence type="ECO:0000256" key="1">
    <source>
        <dbReference type="SAM" id="MobiDB-lite"/>
    </source>
</evidence>